<comment type="subcellular location">
    <subcellularLocation>
        <location evidence="7">Mitochondrion</location>
    </subcellularLocation>
</comment>
<comment type="similarity">
    <text evidence="7">Belongs to the CDP-alcohol phosphatidyltransferase class-II family.</text>
</comment>
<dbReference type="GeneID" id="19199274"/>
<keyword evidence="6 7" id="KW-1208">Phospholipid metabolism</keyword>
<dbReference type="CDD" id="cd09135">
    <property type="entry name" value="PLDc_PGS1_euk_1"/>
    <property type="match status" value="1"/>
</dbReference>
<keyword evidence="2 7" id="KW-0808">Transferase</keyword>
<keyword evidence="9" id="KW-1185">Reference proteome</keyword>
<dbReference type="EC" id="2.7.8.5" evidence="7"/>
<gene>
    <name evidence="8" type="ORF">CONPUDRAFT_116933</name>
</gene>
<dbReference type="PANTHER" id="PTHR12586:SF1">
    <property type="entry name" value="CDP-DIACYLGLYCEROL--GLYCEROL-3-PHOSPHATE 3-PHOSPHATIDYLTRANSFERASE, MITOCHONDRIAL"/>
    <property type="match status" value="1"/>
</dbReference>
<dbReference type="UniPathway" id="UPA00084">
    <property type="reaction ID" value="UER00503"/>
</dbReference>
<dbReference type="GO" id="GO:0032049">
    <property type="term" value="P:cardiolipin biosynthetic process"/>
    <property type="evidence" value="ECO:0007669"/>
    <property type="project" value="InterPro"/>
</dbReference>
<dbReference type="OMA" id="HKCLAQC"/>
<dbReference type="GO" id="GO:0008444">
    <property type="term" value="F:CDP-diacylglycerol-glycerol-3-phosphate 3-phosphatidyltransferase activity"/>
    <property type="evidence" value="ECO:0007669"/>
    <property type="project" value="UniProtKB-EC"/>
</dbReference>
<dbReference type="SUPFAM" id="SSF56024">
    <property type="entry name" value="Phospholipase D/nuclease"/>
    <property type="match status" value="1"/>
</dbReference>
<dbReference type="GO" id="GO:0005739">
    <property type="term" value="C:mitochondrion"/>
    <property type="evidence" value="ECO:0007669"/>
    <property type="project" value="UniProtKB-SubCell"/>
</dbReference>
<comment type="catalytic activity">
    <reaction evidence="7">
        <text>a CDP-1,2-diacyl-sn-glycerol + sn-glycerol 3-phosphate = a 1,2-diacyl-sn-glycero-3-phospho-(1'-sn-glycero-3'-phosphate) + CMP + H(+)</text>
        <dbReference type="Rhea" id="RHEA:12593"/>
        <dbReference type="ChEBI" id="CHEBI:15378"/>
        <dbReference type="ChEBI" id="CHEBI:57597"/>
        <dbReference type="ChEBI" id="CHEBI:58332"/>
        <dbReference type="ChEBI" id="CHEBI:60110"/>
        <dbReference type="ChEBI" id="CHEBI:60377"/>
        <dbReference type="EC" id="2.7.8.5"/>
    </reaction>
</comment>
<accession>A0A5M3N059</accession>
<reference evidence="9" key="1">
    <citation type="journal article" date="2012" name="Science">
        <title>The Paleozoic origin of enzymatic lignin decomposition reconstructed from 31 fungal genomes.</title>
        <authorList>
            <person name="Floudas D."/>
            <person name="Binder M."/>
            <person name="Riley R."/>
            <person name="Barry K."/>
            <person name="Blanchette R.A."/>
            <person name="Henrissat B."/>
            <person name="Martinez A.T."/>
            <person name="Otillar R."/>
            <person name="Spatafora J.W."/>
            <person name="Yadav J.S."/>
            <person name="Aerts A."/>
            <person name="Benoit I."/>
            <person name="Boyd A."/>
            <person name="Carlson A."/>
            <person name="Copeland A."/>
            <person name="Coutinho P.M."/>
            <person name="de Vries R.P."/>
            <person name="Ferreira P."/>
            <person name="Findley K."/>
            <person name="Foster B."/>
            <person name="Gaskell J."/>
            <person name="Glotzer D."/>
            <person name="Gorecki P."/>
            <person name="Heitman J."/>
            <person name="Hesse C."/>
            <person name="Hori C."/>
            <person name="Igarashi K."/>
            <person name="Jurgens J.A."/>
            <person name="Kallen N."/>
            <person name="Kersten P."/>
            <person name="Kohler A."/>
            <person name="Kuees U."/>
            <person name="Kumar T.K.A."/>
            <person name="Kuo A."/>
            <person name="LaButti K."/>
            <person name="Larrondo L.F."/>
            <person name="Lindquist E."/>
            <person name="Ling A."/>
            <person name="Lombard V."/>
            <person name="Lucas S."/>
            <person name="Lundell T."/>
            <person name="Martin R."/>
            <person name="McLaughlin D.J."/>
            <person name="Morgenstern I."/>
            <person name="Morin E."/>
            <person name="Murat C."/>
            <person name="Nagy L.G."/>
            <person name="Nolan M."/>
            <person name="Ohm R.A."/>
            <person name="Patyshakuliyeva A."/>
            <person name="Rokas A."/>
            <person name="Ruiz-Duenas F.J."/>
            <person name="Sabat G."/>
            <person name="Salamov A."/>
            <person name="Samejima M."/>
            <person name="Schmutz J."/>
            <person name="Slot J.C."/>
            <person name="St John F."/>
            <person name="Stenlid J."/>
            <person name="Sun H."/>
            <person name="Sun S."/>
            <person name="Syed K."/>
            <person name="Tsang A."/>
            <person name="Wiebenga A."/>
            <person name="Young D."/>
            <person name="Pisabarro A."/>
            <person name="Eastwood D.C."/>
            <person name="Martin F."/>
            <person name="Cullen D."/>
            <person name="Grigoriev I.V."/>
            <person name="Hibbett D.S."/>
        </authorList>
    </citation>
    <scope>NUCLEOTIDE SEQUENCE [LARGE SCALE GENOMIC DNA]</scope>
    <source>
        <strain evidence="9">RWD-64-598 SS2</strain>
    </source>
</reference>
<sequence>MGWDSGRKRRGAHISLPFISATRAISTQHLDSSIRDFASALAVKQPCFQLSAQHVDVLTGPTDFYQRLLTIIRRAKKRLYLSSLYIGSSEHELINALHTSLRNNSDLHVYLTLDYNRSTRPGPSSPVLSLLPLLRDHGERVHVSFFRSPKLQGLMAKLVPPRFNEGWGTWHAKIYGSENEVMISGANLNKSYFTNRQDRYIHFQKQPKLAEYCFSFLGTISQFSYRLRLSSGGGESYQLRWPESSPEPSCVHAAAQKALTQLQADYLAPPTTASSPSEGSADDVMVMPIIQAGQFQIREEERCLDMLFEHLSSGGGGGTAHMDLTSGYFGLYEPYQRLLLRSRVGCDIIAAAPKANGFYGSRGISGLIPEGYTLLEQRFMRAVHAAGRGDTSTAQDQDGAVRLREWERDGWTYHAKGIWLSPTPTSAPVLTLFGSTNLNSRSAHLDTELSFVLATGSDALRGRLREEVAGLKAHAGPWRGGERAVRARTRAIVGVVGGML</sequence>
<keyword evidence="5 7" id="KW-0594">Phospholipid biosynthesis</keyword>
<dbReference type="Proteomes" id="UP000053558">
    <property type="component" value="Unassembled WGS sequence"/>
</dbReference>
<dbReference type="GO" id="GO:0005524">
    <property type="term" value="F:ATP binding"/>
    <property type="evidence" value="ECO:0007669"/>
    <property type="project" value="UniProtKB-KW"/>
</dbReference>
<dbReference type="EMBL" id="JH711574">
    <property type="protein sequence ID" value="EIW84762.1"/>
    <property type="molecule type" value="Genomic_DNA"/>
</dbReference>
<dbReference type="RefSeq" id="XP_007764467.1">
    <property type="nucleotide sequence ID" value="XM_007766277.1"/>
</dbReference>
<keyword evidence="3" id="KW-0677">Repeat</keyword>
<organism evidence="8 9">
    <name type="scientific">Coniophora puteana (strain RWD-64-598)</name>
    <name type="common">Brown rot fungus</name>
    <dbReference type="NCBI Taxonomy" id="741705"/>
    <lineage>
        <taxon>Eukaryota</taxon>
        <taxon>Fungi</taxon>
        <taxon>Dikarya</taxon>
        <taxon>Basidiomycota</taxon>
        <taxon>Agaricomycotina</taxon>
        <taxon>Agaricomycetes</taxon>
        <taxon>Agaricomycetidae</taxon>
        <taxon>Boletales</taxon>
        <taxon>Coniophorineae</taxon>
        <taxon>Coniophoraceae</taxon>
        <taxon>Coniophora</taxon>
    </lineage>
</organism>
<evidence type="ECO:0000256" key="5">
    <source>
        <dbReference type="ARBA" id="ARBA00023209"/>
    </source>
</evidence>
<dbReference type="AlphaFoldDB" id="A0A5M3N059"/>
<dbReference type="OrthoDB" id="10250191at2759"/>
<dbReference type="KEGG" id="cput:CONPUDRAFT_116933"/>
<evidence type="ECO:0000256" key="6">
    <source>
        <dbReference type="ARBA" id="ARBA00023264"/>
    </source>
</evidence>
<keyword evidence="4 7" id="KW-0443">Lipid metabolism</keyword>
<protein>
    <recommendedName>
        <fullName evidence="7">CDP-diacylglycerol--glycerol-3-phosphate 3-phosphatidyltransferase</fullName>
        <ecNumber evidence="7">2.7.8.5</ecNumber>
    </recommendedName>
</protein>
<keyword evidence="1 7" id="KW-0444">Lipid biosynthesis</keyword>
<dbReference type="PIRSF" id="PIRSF000850">
    <property type="entry name" value="Phospholipase_D_PSS"/>
    <property type="match status" value="1"/>
</dbReference>
<dbReference type="Gene3D" id="3.30.870.10">
    <property type="entry name" value="Endonuclease Chain A"/>
    <property type="match status" value="2"/>
</dbReference>
<evidence type="ECO:0000256" key="1">
    <source>
        <dbReference type="ARBA" id="ARBA00022516"/>
    </source>
</evidence>
<comment type="caution">
    <text evidence="8">The sequence shown here is derived from an EMBL/GenBank/DDBJ whole genome shotgun (WGS) entry which is preliminary data.</text>
</comment>
<dbReference type="CDD" id="cd09137">
    <property type="entry name" value="PLDc_PGS1_euk_2"/>
    <property type="match status" value="1"/>
</dbReference>
<evidence type="ECO:0000313" key="8">
    <source>
        <dbReference type="EMBL" id="EIW84762.1"/>
    </source>
</evidence>
<evidence type="ECO:0000256" key="3">
    <source>
        <dbReference type="ARBA" id="ARBA00022737"/>
    </source>
</evidence>
<keyword evidence="7" id="KW-0496">Mitochondrion</keyword>
<keyword evidence="7" id="KW-0547">Nucleotide-binding</keyword>
<evidence type="ECO:0000256" key="7">
    <source>
        <dbReference type="RuleBase" id="RU365024"/>
    </source>
</evidence>
<evidence type="ECO:0000313" key="9">
    <source>
        <dbReference type="Proteomes" id="UP000053558"/>
    </source>
</evidence>
<comment type="function">
    <text evidence="7">Functions in the biosynthesis of the anionic phospholipids phosphatidylglycerol and cardiolipin.</text>
</comment>
<dbReference type="InterPro" id="IPR016270">
    <property type="entry name" value="PGS1"/>
</dbReference>
<keyword evidence="7" id="KW-0067">ATP-binding</keyword>
<evidence type="ECO:0000256" key="2">
    <source>
        <dbReference type="ARBA" id="ARBA00022679"/>
    </source>
</evidence>
<name>A0A5M3N059_CONPW</name>
<evidence type="ECO:0000256" key="4">
    <source>
        <dbReference type="ARBA" id="ARBA00023098"/>
    </source>
</evidence>
<dbReference type="PANTHER" id="PTHR12586">
    <property type="entry name" value="CDP-DIACYLGLYCEROL--SERINE O-PHOSPHATIDYLTRANSFERASE"/>
    <property type="match status" value="1"/>
</dbReference>
<proteinExistence type="inferred from homology"/>
<comment type="pathway">
    <text evidence="7">Phospholipid metabolism; phosphatidylglycerol biosynthesis; phosphatidylglycerol from CDP-diacylglycerol: step 1/2.</text>
</comment>